<organism evidence="2">
    <name type="scientific">Thiothrix fructosivorans</name>
    <dbReference type="NCBI Taxonomy" id="111770"/>
    <lineage>
        <taxon>Bacteria</taxon>
        <taxon>Pseudomonadati</taxon>
        <taxon>Pseudomonadota</taxon>
        <taxon>Gammaproteobacteria</taxon>
        <taxon>Thiotrichales</taxon>
        <taxon>Thiotrichaceae</taxon>
        <taxon>Thiothrix</taxon>
    </lineage>
</organism>
<dbReference type="Proteomes" id="UP000664466">
    <property type="component" value="Unassembled WGS sequence"/>
</dbReference>
<dbReference type="SUPFAM" id="SSF88697">
    <property type="entry name" value="PUA domain-like"/>
    <property type="match status" value="1"/>
</dbReference>
<dbReference type="RefSeq" id="WP_207249061.1">
    <property type="nucleotide sequence ID" value="NZ_CP072749.1"/>
</dbReference>
<geneLocation type="plasmid" evidence="2">
    <name>pTfr12</name>
</geneLocation>
<accession>A0A8B0STC5</accession>
<protein>
    <recommendedName>
        <fullName evidence="4">EVE domain-containing protein</fullName>
    </recommendedName>
</protein>
<evidence type="ECO:0000313" key="2">
    <source>
        <dbReference type="EMBL" id="QTX12937.1"/>
    </source>
</evidence>
<reference evidence="2" key="2">
    <citation type="submission" date="2021-04" db="EMBL/GenBank/DDBJ databases">
        <title>Complete Genome and methylome analysis of Thiothrix fructosivorans ATCC 49748.</title>
        <authorList>
            <person name="Fomenkov A."/>
            <person name="Sun L."/>
            <person name="Vincze T."/>
            <person name="Grabovich M.Y."/>
            <person name="Roberts R.J."/>
        </authorList>
    </citation>
    <scope>NUCLEOTIDE SEQUENCE</scope>
    <source>
        <strain evidence="2">ATCC 49748</strain>
        <plasmid evidence="2">pTfr12</plasmid>
    </source>
</reference>
<evidence type="ECO:0000313" key="1">
    <source>
        <dbReference type="EMBL" id="MBO0611324.1"/>
    </source>
</evidence>
<evidence type="ECO:0008006" key="4">
    <source>
        <dbReference type="Google" id="ProtNLM"/>
    </source>
</evidence>
<keyword evidence="3" id="KW-1185">Reference proteome</keyword>
<proteinExistence type="predicted"/>
<keyword evidence="2" id="KW-0614">Plasmid</keyword>
<reference evidence="1 3" key="1">
    <citation type="submission" date="2021-03" db="EMBL/GenBank/DDBJ databases">
        <title>Draft genome and methylome analysis of Thiotrix fructosivoruns ATCC 49748.</title>
        <authorList>
            <person name="Fomenkov A."/>
            <person name="Grabovich M.Y."/>
            <person name="Roberts R.J."/>
        </authorList>
    </citation>
    <scope>NUCLEOTIDE SEQUENCE [LARGE SCALE GENOMIC DNA]</scope>
    <source>
        <strain evidence="1 3">ATCC 49748</strain>
        <plasmid evidence="1">pTfr12</plasmid>
    </source>
</reference>
<dbReference type="InterPro" id="IPR015947">
    <property type="entry name" value="PUA-like_sf"/>
</dbReference>
<evidence type="ECO:0000313" key="3">
    <source>
        <dbReference type="Proteomes" id="UP000664466"/>
    </source>
</evidence>
<dbReference type="AlphaFoldDB" id="A0A8B0STC5"/>
<gene>
    <name evidence="1" type="ORF">J1836_00020</name>
    <name evidence="2" type="ORF">J1836_020000</name>
</gene>
<sequence length="221" mass="25286">MALSDLIRKQISNEKSETGLVPVTIRFEPDDIIELEELVQQLNMTRQNLIVEFVKEGIHTAQNVIREEEVVDFIDDTDPKKSTEQRYYLLNTNTQDINTGMRDHENMLQNGIAAAFFGDRKENINRLKKGDIVFLYQSKVGFVAVGKADGKTVTLDYVGHDGNIYKGETYNQKLLEFKKLAKPITAKESREITKANLPFLKTMSQLSKNHGEILYKAMQTR</sequence>
<name>A0A8B0STC5_9GAMM</name>
<dbReference type="EMBL" id="CP072749">
    <property type="protein sequence ID" value="QTX12937.1"/>
    <property type="molecule type" value="Genomic_DNA"/>
</dbReference>
<dbReference type="EMBL" id="JAFMPM010000002">
    <property type="protein sequence ID" value="MBO0611324.1"/>
    <property type="molecule type" value="Genomic_DNA"/>
</dbReference>